<dbReference type="OrthoDB" id="6630251at2"/>
<protein>
    <submittedName>
        <fullName evidence="1">Uncharacterized protein</fullName>
    </submittedName>
</protein>
<dbReference type="RefSeq" id="WP_062740550.1">
    <property type="nucleotide sequence ID" value="NZ_CP012871.1"/>
</dbReference>
<proteinExistence type="predicted"/>
<evidence type="ECO:0000313" key="2">
    <source>
        <dbReference type="Proteomes" id="UP000069162"/>
    </source>
</evidence>
<dbReference type="Proteomes" id="UP000069162">
    <property type="component" value="Chromosome"/>
</dbReference>
<accession>A0A806X863</accession>
<reference evidence="2" key="1">
    <citation type="submission" date="2015-10" db="EMBL/GenBank/DDBJ databases">
        <title>Complete Genome Sequencing of Klebsiella sp. strain G5.</title>
        <authorList>
            <person name="Chan K.-G."/>
            <person name="Chen J.-W."/>
        </authorList>
    </citation>
    <scope>NUCLEOTIDE SEQUENCE [LARGE SCALE GENOMIC DNA]</scope>
    <source>
        <strain evidence="2">G5</strain>
    </source>
</reference>
<dbReference type="KEGG" id="kle:AO703_05690"/>
<gene>
    <name evidence="1" type="ORF">AO703_05690</name>
</gene>
<sequence length="101" mass="11887">MSKNAQPKPTNQAFDIRAKLRSSKSHWSYLYASQPHQDGFNYQFNTTFIDGVEFAIYERIDNYFVLVDFFKSYDEACDDAKKIIDAYPDIKKMFEAKQATY</sequence>
<dbReference type="EMBL" id="CP012871">
    <property type="protein sequence ID" value="ALR75813.1"/>
    <property type="molecule type" value="Genomic_DNA"/>
</dbReference>
<name>A0A806X863_9ENTR</name>
<dbReference type="AlphaFoldDB" id="A0A806X863"/>
<evidence type="ECO:0000313" key="1">
    <source>
        <dbReference type="EMBL" id="ALR75813.1"/>
    </source>
</evidence>
<organism evidence="1 2">
    <name type="scientific">[Enterobacter] lignolyticus</name>
    <dbReference type="NCBI Taxonomy" id="1334193"/>
    <lineage>
        <taxon>Bacteria</taxon>
        <taxon>Pseudomonadati</taxon>
        <taxon>Pseudomonadota</taxon>
        <taxon>Gammaproteobacteria</taxon>
        <taxon>Enterobacterales</taxon>
        <taxon>Enterobacteriaceae</taxon>
        <taxon>Pluralibacter</taxon>
    </lineage>
</organism>